<name>A0A396FZC9_9FIRM</name>
<evidence type="ECO:0000313" key="10">
    <source>
        <dbReference type="EMBL" id="RHE70739.1"/>
    </source>
</evidence>
<evidence type="ECO:0000313" key="14">
    <source>
        <dbReference type="Proteomes" id="UP000283928"/>
    </source>
</evidence>
<evidence type="ECO:0000256" key="4">
    <source>
        <dbReference type="ARBA" id="ARBA00022989"/>
    </source>
</evidence>
<accession>A0A396FZC9</accession>
<dbReference type="EMBL" id="QSUZ01000024">
    <property type="protein sequence ID" value="RGN85315.1"/>
    <property type="molecule type" value="Genomic_DNA"/>
</dbReference>
<evidence type="ECO:0000256" key="1">
    <source>
        <dbReference type="ARBA" id="ARBA00004651"/>
    </source>
</evidence>
<evidence type="ECO:0000313" key="15">
    <source>
        <dbReference type="Proteomes" id="UP000284220"/>
    </source>
</evidence>
<comment type="subcellular location">
    <subcellularLocation>
        <location evidence="1">Cell membrane</location>
        <topology evidence="1">Multi-pass membrane protein</topology>
    </subcellularLocation>
</comment>
<organism evidence="7 13">
    <name type="scientific">Blautia obeum</name>
    <dbReference type="NCBI Taxonomy" id="40520"/>
    <lineage>
        <taxon>Bacteria</taxon>
        <taxon>Bacillati</taxon>
        <taxon>Bacillota</taxon>
        <taxon>Clostridia</taxon>
        <taxon>Lachnospirales</taxon>
        <taxon>Lachnospiraceae</taxon>
        <taxon>Blautia</taxon>
    </lineage>
</organism>
<feature type="transmembrane region" description="Helical" evidence="6">
    <location>
        <begin position="212"/>
        <end position="230"/>
    </location>
</feature>
<evidence type="ECO:0000313" key="9">
    <source>
        <dbReference type="EMBL" id="RHE10049.1"/>
    </source>
</evidence>
<dbReference type="EMBL" id="QSUB01000010">
    <property type="protein sequence ID" value="RGN02115.1"/>
    <property type="molecule type" value="Genomic_DNA"/>
</dbReference>
<feature type="transmembrane region" description="Helical" evidence="6">
    <location>
        <begin position="68"/>
        <end position="85"/>
    </location>
</feature>
<evidence type="ECO:0000256" key="2">
    <source>
        <dbReference type="ARBA" id="ARBA00022475"/>
    </source>
</evidence>
<comment type="caution">
    <text evidence="7">The sequence shown here is derived from an EMBL/GenBank/DDBJ whole genome shotgun (WGS) entry which is preliminary data.</text>
</comment>
<evidence type="ECO:0000313" key="12">
    <source>
        <dbReference type="Proteomes" id="UP000261105"/>
    </source>
</evidence>
<dbReference type="GO" id="GO:0022857">
    <property type="term" value="F:transmembrane transporter activity"/>
    <property type="evidence" value="ECO:0007669"/>
    <property type="project" value="InterPro"/>
</dbReference>
<dbReference type="Proteomes" id="UP000284644">
    <property type="component" value="Unassembled WGS sequence"/>
</dbReference>
<dbReference type="CDD" id="cd06579">
    <property type="entry name" value="TM_PBP1_transp_AraH_like"/>
    <property type="match status" value="1"/>
</dbReference>
<keyword evidence="3 6" id="KW-0812">Transmembrane</keyword>
<dbReference type="Proteomes" id="UP000261105">
    <property type="component" value="Unassembled WGS sequence"/>
</dbReference>
<dbReference type="InterPro" id="IPR001851">
    <property type="entry name" value="ABC_transp_permease"/>
</dbReference>
<evidence type="ECO:0000313" key="11">
    <source>
        <dbReference type="EMBL" id="RHG13289.1"/>
    </source>
</evidence>
<keyword evidence="4 6" id="KW-1133">Transmembrane helix</keyword>
<dbReference type="GO" id="GO:0005886">
    <property type="term" value="C:plasma membrane"/>
    <property type="evidence" value="ECO:0007669"/>
    <property type="project" value="UniProtKB-SubCell"/>
</dbReference>
<sequence>MKKNKNAVLILLNYGIVVALLLMIAIFSFTSKNFFRTSTMFTILKQVSITGIVCIGQTMVMLTGGIDLSVGSVAGVSAVTAAIFLKSYNLPIPVTCILVLILSLIYGLISGFCVTKLNMPPLIATLGVQTSLRGLAYIVTGGLPVYGFTKAFGSFAQGSIVGIPNQVILTIILFIIFIYALAKTTLGRYLYGVGGNEEASRLSGIGVTKIKLMAYGLSGFLAGIAGLVLLSRTSSGQPSAGSGYEMDAITAVVLGGVSLNGGEGKLHMVVIGMLIMGVLTTGMIMCGINDYVQQFVKGIVLILAVAYSEISKKIRSRMIVTE</sequence>
<feature type="transmembrane region" description="Helical" evidence="6">
    <location>
        <begin position="35"/>
        <end position="56"/>
    </location>
</feature>
<evidence type="ECO:0000313" key="7">
    <source>
        <dbReference type="EMBL" id="RGN02115.1"/>
    </source>
</evidence>
<dbReference type="PANTHER" id="PTHR32196">
    <property type="entry name" value="ABC TRANSPORTER PERMEASE PROTEIN YPHD-RELATED-RELATED"/>
    <property type="match status" value="1"/>
</dbReference>
<evidence type="ECO:0000313" key="8">
    <source>
        <dbReference type="EMBL" id="RGN85315.1"/>
    </source>
</evidence>
<evidence type="ECO:0000256" key="3">
    <source>
        <dbReference type="ARBA" id="ARBA00022692"/>
    </source>
</evidence>
<evidence type="ECO:0000256" key="6">
    <source>
        <dbReference type="SAM" id="Phobius"/>
    </source>
</evidence>
<dbReference type="EMBL" id="QRHZ01000019">
    <property type="protein sequence ID" value="RHG13289.1"/>
    <property type="molecule type" value="Genomic_DNA"/>
</dbReference>
<protein>
    <submittedName>
        <fullName evidence="7">ABC transporter permease</fullName>
    </submittedName>
</protein>
<feature type="transmembrane region" description="Helical" evidence="6">
    <location>
        <begin position="167"/>
        <end position="191"/>
    </location>
</feature>
<evidence type="ECO:0000313" key="13">
    <source>
        <dbReference type="Proteomes" id="UP000261222"/>
    </source>
</evidence>
<feature type="transmembrane region" description="Helical" evidence="6">
    <location>
        <begin position="266"/>
        <end position="285"/>
    </location>
</feature>
<feature type="transmembrane region" description="Helical" evidence="6">
    <location>
        <begin position="91"/>
        <end position="114"/>
    </location>
</feature>
<keyword evidence="2" id="KW-1003">Cell membrane</keyword>
<dbReference type="Pfam" id="PF02653">
    <property type="entry name" value="BPD_transp_2"/>
    <property type="match status" value="1"/>
</dbReference>
<dbReference type="Proteomes" id="UP000261222">
    <property type="component" value="Unassembled WGS sequence"/>
</dbReference>
<gene>
    <name evidence="11" type="ORF">DW272_17405</name>
    <name evidence="10" type="ORF">DW723_14920</name>
    <name evidence="9" type="ORF">DW767_16480</name>
    <name evidence="8" type="ORF">DXB38_13980</name>
    <name evidence="7" type="ORF">DXB81_16370</name>
</gene>
<dbReference type="Proteomes" id="UP000283928">
    <property type="component" value="Unassembled WGS sequence"/>
</dbReference>
<feature type="transmembrane region" description="Helical" evidence="6">
    <location>
        <begin position="7"/>
        <end position="29"/>
    </location>
</feature>
<dbReference type="EMBL" id="QSKO01000029">
    <property type="protein sequence ID" value="RHE70739.1"/>
    <property type="molecule type" value="Genomic_DNA"/>
</dbReference>
<dbReference type="EMBL" id="QSJW01000013">
    <property type="protein sequence ID" value="RHE10049.1"/>
    <property type="molecule type" value="Genomic_DNA"/>
</dbReference>
<reference evidence="12 13" key="1">
    <citation type="submission" date="2018-08" db="EMBL/GenBank/DDBJ databases">
        <title>A genome reference for cultivated species of the human gut microbiota.</title>
        <authorList>
            <person name="Zou Y."/>
            <person name="Xue W."/>
            <person name="Luo G."/>
        </authorList>
    </citation>
    <scope>NUCLEOTIDE SEQUENCE [LARGE SCALE GENOMIC DNA]</scope>
    <source>
        <strain evidence="11 15">AM22-9LB</strain>
        <strain evidence="10 14">AM27-32LB</strain>
        <strain evidence="9 16">AM29-25AC</strain>
        <strain evidence="8 12">OM03-6</strain>
        <strain evidence="7 13">OM06-11AA</strain>
    </source>
</reference>
<evidence type="ECO:0000256" key="5">
    <source>
        <dbReference type="ARBA" id="ARBA00023136"/>
    </source>
</evidence>
<proteinExistence type="predicted"/>
<dbReference type="AlphaFoldDB" id="A0A396FZC9"/>
<feature type="transmembrane region" description="Helical" evidence="6">
    <location>
        <begin position="135"/>
        <end position="155"/>
    </location>
</feature>
<evidence type="ECO:0000313" key="16">
    <source>
        <dbReference type="Proteomes" id="UP000284644"/>
    </source>
</evidence>
<dbReference type="RefSeq" id="WP_022388478.1">
    <property type="nucleotide sequence ID" value="NZ_CAXSOH010000012.1"/>
</dbReference>
<keyword evidence="5 6" id="KW-0472">Membrane</keyword>
<dbReference type="Proteomes" id="UP000284220">
    <property type="component" value="Unassembled WGS sequence"/>
</dbReference>